<dbReference type="SUPFAM" id="SSF47895">
    <property type="entry name" value="Transducin (alpha subunit), insertion domain"/>
    <property type="match status" value="1"/>
</dbReference>
<dbReference type="Gene3D" id="3.40.50.300">
    <property type="entry name" value="P-loop containing nucleotide triphosphate hydrolases"/>
    <property type="match status" value="1"/>
</dbReference>
<keyword evidence="14" id="KW-1185">Reference proteome</keyword>
<evidence type="ECO:0000256" key="10">
    <source>
        <dbReference type="PIRSR" id="PIRSR601019-1"/>
    </source>
</evidence>
<keyword evidence="5 11" id="KW-0460">Magnesium</keyword>
<dbReference type="EMBL" id="JAAMPI010001410">
    <property type="protein sequence ID" value="KAF4625325.1"/>
    <property type="molecule type" value="Genomic_DNA"/>
</dbReference>
<evidence type="ECO:0000256" key="4">
    <source>
        <dbReference type="ARBA" id="ARBA00022741"/>
    </source>
</evidence>
<dbReference type="CDD" id="cd00066">
    <property type="entry name" value="G-alpha"/>
    <property type="match status" value="1"/>
</dbReference>
<dbReference type="GO" id="GO:0003924">
    <property type="term" value="F:GTPase activity"/>
    <property type="evidence" value="ECO:0007669"/>
    <property type="project" value="InterPro"/>
</dbReference>
<feature type="binding site" evidence="10">
    <location>
        <begin position="396"/>
        <end position="397"/>
    </location>
    <ligand>
        <name>GTP</name>
        <dbReference type="ChEBI" id="CHEBI:37565"/>
    </ligand>
</feature>
<feature type="binding site" evidence="11">
    <location>
        <position position="427"/>
    </location>
    <ligand>
        <name>Mg(2+)</name>
        <dbReference type="ChEBI" id="CHEBI:18420"/>
    </ligand>
</feature>
<evidence type="ECO:0000256" key="5">
    <source>
        <dbReference type="ARBA" id="ARBA00022842"/>
    </source>
</evidence>
<feature type="region of interest" description="Disordered" evidence="12">
    <location>
        <begin position="224"/>
        <end position="260"/>
    </location>
</feature>
<dbReference type="GO" id="GO:0001664">
    <property type="term" value="F:G protein-coupled receptor binding"/>
    <property type="evidence" value="ECO:0007669"/>
    <property type="project" value="InterPro"/>
</dbReference>
<sequence length="604" mass="68729">MADPLSIIGAAASIAGIMDLVGKTVSTLRELHGQWKEADFTFLNLISQLTALRAGLDKISEWMEVEMGEPHHQLVMDLEVSISCCMMLVSKLDAHAEELQRDANDKLVFWGKMKMVVKNGTLEELQKMVERQTIGLTLLLTACNCKAISEQKTVLEQKSSRKIFRRIRDDTSSLYVQRDTSSLHSRWTGTVSSISKFSKVFDFDRELFISKVYERVIRNSLKDAAKKSRKSANREQKLGPLQETPRIAPANSYSKATARSQMIDKTLEEDSRRLRREVKILMLGDSECCQTMVKQMKIIHQNGYTEAGMASHKQAVKRNVLDAMRSMLAVAKIARGELDQTTNANVELLSRKIEGIGSNSGEITINKATVTAVEALWANEQFRKIFSESTDVYVPDSASYFIEEIQRIAQETYIPVETDILRTKTKTTGIYETRFNMESLSIHLFDVGGQRSDRRKWIHSFENITSILFTVDLSSYDQVLLEESNQNGMMESLVLFDSIVNSHWFRHASIILFFCNIAEFKQKLSHSPLSNYFPDYSGGDDVNRAAKYLLWRFNQVNRQHLRLYPHLADITDTSNIRLVFAAVKETLLQNALVDARLCPIKFEA</sequence>
<dbReference type="GO" id="GO:0007189">
    <property type="term" value="P:adenylate cyclase-activating G protein-coupled receptor signaling pathway"/>
    <property type="evidence" value="ECO:0007669"/>
    <property type="project" value="TreeGrafter"/>
</dbReference>
<dbReference type="PANTHER" id="PTHR10218">
    <property type="entry name" value="GTP-BINDING PROTEIN ALPHA SUBUNIT"/>
    <property type="match status" value="1"/>
</dbReference>
<keyword evidence="4 10" id="KW-0547">Nucleotide-binding</keyword>
<keyword evidence="2" id="KW-0519">Myristate</keyword>
<dbReference type="InterPro" id="IPR011025">
    <property type="entry name" value="GproteinA_insert"/>
</dbReference>
<dbReference type="FunFam" id="3.40.50.300:FF:000181">
    <property type="entry name" value="Guanine nucleotide-binding protein subunit alpha"/>
    <property type="match status" value="1"/>
</dbReference>
<dbReference type="InterPro" id="IPR027417">
    <property type="entry name" value="P-loop_NTPase"/>
</dbReference>
<dbReference type="PRINTS" id="PR00318">
    <property type="entry name" value="GPROTEINA"/>
</dbReference>
<dbReference type="InterPro" id="IPR001019">
    <property type="entry name" value="Gprotein_alpha_su"/>
</dbReference>
<dbReference type="SMART" id="SM00275">
    <property type="entry name" value="G_alpha"/>
    <property type="match status" value="1"/>
</dbReference>
<accession>A0A8H4R8D0</accession>
<dbReference type="PANTHER" id="PTHR10218:SF369">
    <property type="entry name" value="GUANINE NUCLEOTIDE-BINDING PROTEIN ALPHA-2 SUBUNIT"/>
    <property type="match status" value="1"/>
</dbReference>
<evidence type="ECO:0000256" key="9">
    <source>
        <dbReference type="ARBA" id="ARBA00023288"/>
    </source>
</evidence>
<dbReference type="Pfam" id="PF00503">
    <property type="entry name" value="G-alpha"/>
    <property type="match status" value="1"/>
</dbReference>
<dbReference type="GO" id="GO:0005525">
    <property type="term" value="F:GTP binding"/>
    <property type="evidence" value="ECO:0007669"/>
    <property type="project" value="UniProtKB-KW"/>
</dbReference>
<dbReference type="SUPFAM" id="SSF52540">
    <property type="entry name" value="P-loop containing nucleoside triphosphate hydrolases"/>
    <property type="match status" value="1"/>
</dbReference>
<evidence type="ECO:0000256" key="3">
    <source>
        <dbReference type="ARBA" id="ARBA00022723"/>
    </source>
</evidence>
<dbReference type="GO" id="GO:0005834">
    <property type="term" value="C:heterotrimeric G-protein complex"/>
    <property type="evidence" value="ECO:0007669"/>
    <property type="project" value="InterPro"/>
</dbReference>
<dbReference type="OrthoDB" id="5817230at2759"/>
<keyword evidence="3 11" id="KW-0479">Metal-binding</keyword>
<comment type="similarity">
    <text evidence="1">Belongs to the G-alpha family. G(q) subfamily.</text>
</comment>
<dbReference type="GO" id="GO:0031683">
    <property type="term" value="F:G-protein beta/gamma-subunit complex binding"/>
    <property type="evidence" value="ECO:0007669"/>
    <property type="project" value="InterPro"/>
</dbReference>
<keyword evidence="7" id="KW-0564">Palmitate</keyword>
<keyword evidence="8" id="KW-0807">Transducer</keyword>
<dbReference type="PRINTS" id="PR01241">
    <property type="entry name" value="GPROTEINAFNG"/>
</dbReference>
<dbReference type="Gene3D" id="1.10.400.10">
    <property type="entry name" value="GI Alpha 1, domain 2-like"/>
    <property type="match status" value="1"/>
</dbReference>
<evidence type="ECO:0000256" key="2">
    <source>
        <dbReference type="ARBA" id="ARBA00022707"/>
    </source>
</evidence>
<evidence type="ECO:0000256" key="7">
    <source>
        <dbReference type="ARBA" id="ARBA00023139"/>
    </source>
</evidence>
<reference evidence="13 14" key="1">
    <citation type="submission" date="2020-03" db="EMBL/GenBank/DDBJ databases">
        <title>Draft Genome Sequence of Cudoniella acicularis.</title>
        <authorList>
            <person name="Buettner E."/>
            <person name="Kellner H."/>
        </authorList>
    </citation>
    <scope>NUCLEOTIDE SEQUENCE [LARGE SCALE GENOMIC DNA]</scope>
    <source>
        <strain evidence="13 14">DSM 108380</strain>
    </source>
</reference>
<dbReference type="InterPro" id="IPR002975">
    <property type="entry name" value="Fungi_Gprotein_alpha"/>
</dbReference>
<feature type="compositionally biased region" description="Basic and acidic residues" evidence="12">
    <location>
        <begin position="224"/>
        <end position="237"/>
    </location>
</feature>
<feature type="binding site" evidence="10">
    <location>
        <begin position="446"/>
        <end position="450"/>
    </location>
    <ligand>
        <name>GTP</name>
        <dbReference type="ChEBI" id="CHEBI:37565"/>
    </ligand>
</feature>
<name>A0A8H4R8D0_9HELO</name>
<gene>
    <name evidence="13" type="ORF">G7Y89_g12839</name>
</gene>
<evidence type="ECO:0000256" key="12">
    <source>
        <dbReference type="SAM" id="MobiDB-lite"/>
    </source>
</evidence>
<keyword evidence="9" id="KW-0449">Lipoprotein</keyword>
<feature type="compositionally biased region" description="Polar residues" evidence="12">
    <location>
        <begin position="251"/>
        <end position="260"/>
    </location>
</feature>
<evidence type="ECO:0000256" key="8">
    <source>
        <dbReference type="ARBA" id="ARBA00023224"/>
    </source>
</evidence>
<feature type="binding site" evidence="10">
    <location>
        <begin position="287"/>
        <end position="291"/>
    </location>
    <ligand>
        <name>GTP</name>
        <dbReference type="ChEBI" id="CHEBI:37565"/>
    </ligand>
</feature>
<feature type="binding site" evidence="10">
    <location>
        <begin position="421"/>
        <end position="427"/>
    </location>
    <ligand>
        <name>GTP</name>
        <dbReference type="ChEBI" id="CHEBI:37565"/>
    </ligand>
</feature>
<dbReference type="GO" id="GO:0010255">
    <property type="term" value="P:glucose mediated signaling pathway"/>
    <property type="evidence" value="ECO:0007669"/>
    <property type="project" value="UniProtKB-ARBA"/>
</dbReference>
<keyword evidence="6 10" id="KW-0342">GTP-binding</keyword>
<dbReference type="GO" id="GO:0046872">
    <property type="term" value="F:metal ion binding"/>
    <property type="evidence" value="ECO:0007669"/>
    <property type="project" value="UniProtKB-KW"/>
</dbReference>
<evidence type="ECO:0000256" key="11">
    <source>
        <dbReference type="PIRSR" id="PIRSR601019-2"/>
    </source>
</evidence>
<comment type="caution">
    <text evidence="13">The sequence shown here is derived from an EMBL/GenBank/DDBJ whole genome shotgun (WGS) entry which is preliminary data.</text>
</comment>
<protein>
    <submittedName>
        <fullName evidence="13">Uncharacterized protein</fullName>
    </submittedName>
</protein>
<evidence type="ECO:0000313" key="14">
    <source>
        <dbReference type="Proteomes" id="UP000566819"/>
    </source>
</evidence>
<proteinExistence type="inferred from homology"/>
<organism evidence="13 14">
    <name type="scientific">Cudoniella acicularis</name>
    <dbReference type="NCBI Taxonomy" id="354080"/>
    <lineage>
        <taxon>Eukaryota</taxon>
        <taxon>Fungi</taxon>
        <taxon>Dikarya</taxon>
        <taxon>Ascomycota</taxon>
        <taxon>Pezizomycotina</taxon>
        <taxon>Leotiomycetes</taxon>
        <taxon>Helotiales</taxon>
        <taxon>Tricladiaceae</taxon>
        <taxon>Cudoniella</taxon>
    </lineage>
</organism>
<dbReference type="AlphaFoldDB" id="A0A8H4R8D0"/>
<evidence type="ECO:0000313" key="13">
    <source>
        <dbReference type="EMBL" id="KAF4625325.1"/>
    </source>
</evidence>
<evidence type="ECO:0000256" key="6">
    <source>
        <dbReference type="ARBA" id="ARBA00023134"/>
    </source>
</evidence>
<dbReference type="PROSITE" id="PS51882">
    <property type="entry name" value="G_ALPHA"/>
    <property type="match status" value="1"/>
</dbReference>
<evidence type="ECO:0000256" key="1">
    <source>
        <dbReference type="ARBA" id="ARBA00007976"/>
    </source>
</evidence>
<dbReference type="GO" id="GO:0005737">
    <property type="term" value="C:cytoplasm"/>
    <property type="evidence" value="ECO:0007669"/>
    <property type="project" value="TreeGrafter"/>
</dbReference>
<dbReference type="Proteomes" id="UP000566819">
    <property type="component" value="Unassembled WGS sequence"/>
</dbReference>